<keyword evidence="4" id="KW-1185">Reference proteome</keyword>
<dbReference type="InterPro" id="IPR027487">
    <property type="entry name" value="Ribosomal_mL48"/>
</dbReference>
<evidence type="ECO:0000313" key="4">
    <source>
        <dbReference type="Proteomes" id="UP000695000"/>
    </source>
</evidence>
<dbReference type="GeneID" id="108568025"/>
<feature type="domain" description="Small ribosomal subunit protein uS10" evidence="3">
    <location>
        <begin position="47"/>
        <end position="142"/>
    </location>
</feature>
<gene>
    <name evidence="5" type="primary">LOC108568025</name>
</gene>
<keyword evidence="1" id="KW-0689">Ribosomal protein</keyword>
<evidence type="ECO:0000313" key="5">
    <source>
        <dbReference type="RefSeq" id="XP_017784361.1"/>
    </source>
</evidence>
<evidence type="ECO:0000259" key="3">
    <source>
        <dbReference type="SMART" id="SM01403"/>
    </source>
</evidence>
<dbReference type="Gene3D" id="3.30.70.600">
    <property type="entry name" value="Ribosomal protein S10 domain"/>
    <property type="match status" value="1"/>
</dbReference>
<keyword evidence="2" id="KW-0687">Ribonucleoprotein</keyword>
<organism evidence="4 5">
    <name type="scientific">Nicrophorus vespilloides</name>
    <name type="common">Boreal carrion beetle</name>
    <dbReference type="NCBI Taxonomy" id="110193"/>
    <lineage>
        <taxon>Eukaryota</taxon>
        <taxon>Metazoa</taxon>
        <taxon>Ecdysozoa</taxon>
        <taxon>Arthropoda</taxon>
        <taxon>Hexapoda</taxon>
        <taxon>Insecta</taxon>
        <taxon>Pterygota</taxon>
        <taxon>Neoptera</taxon>
        <taxon>Endopterygota</taxon>
        <taxon>Coleoptera</taxon>
        <taxon>Polyphaga</taxon>
        <taxon>Staphyliniformia</taxon>
        <taxon>Silphidae</taxon>
        <taxon>Nicrophorinae</taxon>
        <taxon>Nicrophorus</taxon>
    </lineage>
</organism>
<dbReference type="InterPro" id="IPR036838">
    <property type="entry name" value="Ribosomal_uS10_dom_sf"/>
</dbReference>
<reference evidence="5" key="1">
    <citation type="submission" date="2025-08" db="UniProtKB">
        <authorList>
            <consortium name="RefSeq"/>
        </authorList>
    </citation>
    <scope>IDENTIFICATION</scope>
    <source>
        <tissue evidence="5">Whole Larva</tissue>
    </source>
</reference>
<dbReference type="PANTHER" id="PTHR13473">
    <property type="entry name" value="MITOCHONDRIAL RIBOSOMAL PROTEIN L48"/>
    <property type="match status" value="1"/>
</dbReference>
<dbReference type="Proteomes" id="UP000695000">
    <property type="component" value="Unplaced"/>
</dbReference>
<name>A0ABM1NC11_NICVS</name>
<dbReference type="Pfam" id="PF00338">
    <property type="entry name" value="Ribosomal_S10"/>
    <property type="match status" value="1"/>
</dbReference>
<dbReference type="PANTHER" id="PTHR13473:SF0">
    <property type="entry name" value="LARGE RIBOSOMAL SUBUNIT PROTEIN ML48"/>
    <property type="match status" value="1"/>
</dbReference>
<dbReference type="RefSeq" id="XP_017784361.1">
    <property type="nucleotide sequence ID" value="XM_017928872.1"/>
</dbReference>
<accession>A0ABM1NC11</accession>
<evidence type="ECO:0000256" key="1">
    <source>
        <dbReference type="ARBA" id="ARBA00022980"/>
    </source>
</evidence>
<dbReference type="InterPro" id="IPR027486">
    <property type="entry name" value="Ribosomal_uS10_dom"/>
</dbReference>
<evidence type="ECO:0000256" key="2">
    <source>
        <dbReference type="ARBA" id="ARBA00023274"/>
    </source>
</evidence>
<proteinExistence type="predicted"/>
<sequence>MNSLIKLRHIISKVRPFCRLSSTTNNIYEPDYLHLLKSKVPLYDTINIQMRGHDYAILENYQKLVHNMAKNMDIDVEDAWAVPAQDMQITTYKENSEVINSQYSLKTYERSVQITDVSSLKLPILLRALEASTPMGVSIAVVNHEDYHEEVRYIPDKELLELKQELDEMGGPRKVR</sequence>
<protein>
    <submittedName>
        <fullName evidence="5">Uncharacterized protein LOC108568025</fullName>
    </submittedName>
</protein>
<dbReference type="SUPFAM" id="SSF54999">
    <property type="entry name" value="Ribosomal protein S10"/>
    <property type="match status" value="1"/>
</dbReference>
<dbReference type="SMART" id="SM01403">
    <property type="entry name" value="Ribosomal_S10"/>
    <property type="match status" value="1"/>
</dbReference>